<keyword evidence="7" id="KW-0862">Zinc</keyword>
<evidence type="ECO:0000256" key="9">
    <source>
        <dbReference type="ARBA" id="ARBA00023049"/>
    </source>
</evidence>
<gene>
    <name evidence="13" type="ORF">UW32_C0002G0100</name>
</gene>
<dbReference type="PANTHER" id="PTHR42837:SF2">
    <property type="entry name" value="MEMBRANE METALLOPROTEASE ARASP2, CHLOROPLASTIC-RELATED"/>
    <property type="match status" value="1"/>
</dbReference>
<keyword evidence="4 13" id="KW-0645">Protease</keyword>
<protein>
    <submittedName>
        <fullName evidence="13">Membrane-associated zinc metalloprotease</fullName>
    </submittedName>
</protein>
<dbReference type="InterPro" id="IPR004387">
    <property type="entry name" value="Pept_M50_Zn"/>
</dbReference>
<evidence type="ECO:0000256" key="4">
    <source>
        <dbReference type="ARBA" id="ARBA00022670"/>
    </source>
</evidence>
<evidence type="ECO:0000256" key="5">
    <source>
        <dbReference type="ARBA" id="ARBA00022692"/>
    </source>
</evidence>
<dbReference type="EMBL" id="LCHW01000002">
    <property type="protein sequence ID" value="KKT43239.1"/>
    <property type="molecule type" value="Genomic_DNA"/>
</dbReference>
<comment type="similarity">
    <text evidence="3">Belongs to the peptidase M50B family.</text>
</comment>
<dbReference type="InterPro" id="IPR001478">
    <property type="entry name" value="PDZ"/>
</dbReference>
<dbReference type="InterPro" id="IPR036034">
    <property type="entry name" value="PDZ_sf"/>
</dbReference>
<evidence type="ECO:0000256" key="1">
    <source>
        <dbReference type="ARBA" id="ARBA00001947"/>
    </source>
</evidence>
<feature type="transmembrane region" description="Helical" evidence="11">
    <location>
        <begin position="224"/>
        <end position="247"/>
    </location>
</feature>
<dbReference type="CDD" id="cd06163">
    <property type="entry name" value="S2P-M50_PDZ_RseP-like"/>
    <property type="match status" value="1"/>
</dbReference>
<dbReference type="AlphaFoldDB" id="A0A0G1K5Y0"/>
<keyword evidence="6" id="KW-0378">Hydrolase</keyword>
<keyword evidence="10 11" id="KW-0472">Membrane</keyword>
<accession>A0A0G1K5Y0</accession>
<evidence type="ECO:0000256" key="11">
    <source>
        <dbReference type="SAM" id="Phobius"/>
    </source>
</evidence>
<evidence type="ECO:0000256" key="6">
    <source>
        <dbReference type="ARBA" id="ARBA00022801"/>
    </source>
</evidence>
<dbReference type="SUPFAM" id="SSF50156">
    <property type="entry name" value="PDZ domain-like"/>
    <property type="match status" value="1"/>
</dbReference>
<keyword evidence="8 11" id="KW-1133">Transmembrane helix</keyword>
<feature type="domain" description="PDZ" evidence="12">
    <location>
        <begin position="124"/>
        <end position="187"/>
    </location>
</feature>
<feature type="transmembrane region" description="Helical" evidence="11">
    <location>
        <begin position="6"/>
        <end position="25"/>
    </location>
</feature>
<reference evidence="13 14" key="1">
    <citation type="journal article" date="2015" name="Nature">
        <title>rRNA introns, odd ribosomes, and small enigmatic genomes across a large radiation of phyla.</title>
        <authorList>
            <person name="Brown C.T."/>
            <person name="Hug L.A."/>
            <person name="Thomas B.C."/>
            <person name="Sharon I."/>
            <person name="Castelle C.J."/>
            <person name="Singh A."/>
            <person name="Wilkins M.J."/>
            <person name="Williams K.H."/>
            <person name="Banfield J.F."/>
        </authorList>
    </citation>
    <scope>NUCLEOTIDE SEQUENCE [LARGE SCALE GENOMIC DNA]</scope>
</reference>
<dbReference type="Proteomes" id="UP000034051">
    <property type="component" value="Unassembled WGS sequence"/>
</dbReference>
<feature type="transmembrane region" description="Helical" evidence="11">
    <location>
        <begin position="95"/>
        <end position="122"/>
    </location>
</feature>
<feature type="transmembrane region" description="Helical" evidence="11">
    <location>
        <begin position="318"/>
        <end position="336"/>
    </location>
</feature>
<feature type="transmembrane region" description="Helical" evidence="11">
    <location>
        <begin position="268"/>
        <end position="288"/>
    </location>
</feature>
<dbReference type="GO" id="GO:0006508">
    <property type="term" value="P:proteolysis"/>
    <property type="evidence" value="ECO:0007669"/>
    <property type="project" value="UniProtKB-KW"/>
</dbReference>
<dbReference type="InterPro" id="IPR008915">
    <property type="entry name" value="Peptidase_M50"/>
</dbReference>
<evidence type="ECO:0000256" key="8">
    <source>
        <dbReference type="ARBA" id="ARBA00022989"/>
    </source>
</evidence>
<comment type="cofactor">
    <cofactor evidence="1">
        <name>Zn(2+)</name>
        <dbReference type="ChEBI" id="CHEBI:29105"/>
    </cofactor>
</comment>
<sequence length="343" mass="36588">MLTTIIIIALLSILIIVHELGHFLLAKRFGLFVSEFGLGLPPRAWGKKIGETIYSINWLPFGGYVNIAGENGEEEVKGDVPKERIFGNIAPWKRFCILVGGVAMNFLLGWALLSIVLMIGVAPGVFVSKVVENGPASVAGLQANDRLLDFTRSDDFITFTKSHAGEQIAVRVSRLGEEVTINMTPRKDPPEGQGPLGIILGDSVGREKQGILGAVQGGFIESIAIVKGTFVGIGSLISATVMGKGSLENMTGPIGIVKITVDASEAGFIYVLSLIALISVNLAAFNVLPFPALDGGRILFLAIEKIKGSPLPKKFEQYANGIGLLLLLGLILVISVKDVIRIF</sequence>
<proteinExistence type="inferred from homology"/>
<evidence type="ECO:0000256" key="10">
    <source>
        <dbReference type="ARBA" id="ARBA00023136"/>
    </source>
</evidence>
<evidence type="ECO:0000313" key="13">
    <source>
        <dbReference type="EMBL" id="KKT43239.1"/>
    </source>
</evidence>
<comment type="caution">
    <text evidence="13">The sequence shown here is derived from an EMBL/GenBank/DDBJ whole genome shotgun (WGS) entry which is preliminary data.</text>
</comment>
<organism evidence="13 14">
    <name type="scientific">Candidatus Wolfebacteria bacterium GW2011_GWE2_44_13</name>
    <dbReference type="NCBI Taxonomy" id="1619017"/>
    <lineage>
        <taxon>Bacteria</taxon>
        <taxon>Candidatus Wolfeibacteriota</taxon>
    </lineage>
</organism>
<dbReference type="GO" id="GO:0004222">
    <property type="term" value="F:metalloendopeptidase activity"/>
    <property type="evidence" value="ECO:0007669"/>
    <property type="project" value="InterPro"/>
</dbReference>
<evidence type="ECO:0000313" key="14">
    <source>
        <dbReference type="Proteomes" id="UP000034051"/>
    </source>
</evidence>
<dbReference type="PROSITE" id="PS50106">
    <property type="entry name" value="PDZ"/>
    <property type="match status" value="1"/>
</dbReference>
<evidence type="ECO:0000259" key="12">
    <source>
        <dbReference type="PROSITE" id="PS50106"/>
    </source>
</evidence>
<comment type="subcellular location">
    <subcellularLocation>
        <location evidence="2">Membrane</location>
        <topology evidence="2">Multi-pass membrane protein</topology>
    </subcellularLocation>
</comment>
<dbReference type="PANTHER" id="PTHR42837">
    <property type="entry name" value="REGULATOR OF SIGMA-E PROTEASE RSEP"/>
    <property type="match status" value="1"/>
</dbReference>
<dbReference type="Gene3D" id="2.30.42.10">
    <property type="match status" value="1"/>
</dbReference>
<name>A0A0G1K5Y0_9BACT</name>
<evidence type="ECO:0000256" key="2">
    <source>
        <dbReference type="ARBA" id="ARBA00004141"/>
    </source>
</evidence>
<dbReference type="Pfam" id="PF02163">
    <property type="entry name" value="Peptidase_M50"/>
    <property type="match status" value="1"/>
</dbReference>
<keyword evidence="9 13" id="KW-0482">Metalloprotease</keyword>
<evidence type="ECO:0000256" key="3">
    <source>
        <dbReference type="ARBA" id="ARBA00007931"/>
    </source>
</evidence>
<keyword evidence="5 11" id="KW-0812">Transmembrane</keyword>
<evidence type="ECO:0000256" key="7">
    <source>
        <dbReference type="ARBA" id="ARBA00022833"/>
    </source>
</evidence>
<dbReference type="GO" id="GO:0016020">
    <property type="term" value="C:membrane"/>
    <property type="evidence" value="ECO:0007669"/>
    <property type="project" value="UniProtKB-SubCell"/>
</dbReference>